<evidence type="ECO:0000313" key="2">
    <source>
        <dbReference type="EMBL" id="KAK0476423.1"/>
    </source>
</evidence>
<keyword evidence="3" id="KW-1185">Reference proteome</keyword>
<name>A0AA39P3Q6_9AGAR</name>
<sequence length="390" mass="45447">MGLTRPNGLETKDAHVSVTPDDETEAFREALAITTQYKTRDNVKGALAILNNYVVFAVCVWICEHVASRYSDSRLWWATYIPVVIIISSRMRAMEHLVHEATHNNLFTNPRAHEYTEFLYAFPVFRLLKVFRTLHLEHHKYLGDPVRDADVVRLQYLGFIGERLSTARFSWLMFGLPFSGWLHYEYIVTLFTEFWTSPASYPSKVIFWVTVLTMVHLSDAWSGFTLYYVVPWFGVLTITRYWAEVGEHLGMDMTRNFGNSRTNDGFLQRWWIHPLNDGLHAAHHLNSQVPFHRLRRTHKELMREVPAYREKNKMSNGIAETFWQIYKCPTVIKAAREGQPAWESGQYWKELFSVPYGFGIPSVRAVMADTCVDIFLHCASKSTNRTFSER</sequence>
<dbReference type="AlphaFoldDB" id="A0AA39P3Q6"/>
<dbReference type="Proteomes" id="UP001175227">
    <property type="component" value="Unassembled WGS sequence"/>
</dbReference>
<protein>
    <submittedName>
        <fullName evidence="2">Fatty acid desaturase-domain-containing protein</fullName>
    </submittedName>
</protein>
<evidence type="ECO:0000313" key="3">
    <source>
        <dbReference type="Proteomes" id="UP001175227"/>
    </source>
</evidence>
<organism evidence="2 3">
    <name type="scientific">Armillaria novae-zelandiae</name>
    <dbReference type="NCBI Taxonomy" id="153914"/>
    <lineage>
        <taxon>Eukaryota</taxon>
        <taxon>Fungi</taxon>
        <taxon>Dikarya</taxon>
        <taxon>Basidiomycota</taxon>
        <taxon>Agaricomycotina</taxon>
        <taxon>Agaricomycetes</taxon>
        <taxon>Agaricomycetidae</taxon>
        <taxon>Agaricales</taxon>
        <taxon>Marasmiineae</taxon>
        <taxon>Physalacriaceae</taxon>
        <taxon>Armillaria</taxon>
    </lineage>
</organism>
<feature type="domain" description="Fatty acid desaturase" evidence="1">
    <location>
        <begin position="76"/>
        <end position="308"/>
    </location>
</feature>
<dbReference type="Pfam" id="PF00487">
    <property type="entry name" value="FA_desaturase"/>
    <property type="match status" value="1"/>
</dbReference>
<reference evidence="2" key="1">
    <citation type="submission" date="2023-06" db="EMBL/GenBank/DDBJ databases">
        <authorList>
            <consortium name="Lawrence Berkeley National Laboratory"/>
            <person name="Ahrendt S."/>
            <person name="Sahu N."/>
            <person name="Indic B."/>
            <person name="Wong-Bajracharya J."/>
            <person name="Merenyi Z."/>
            <person name="Ke H.-M."/>
            <person name="Monk M."/>
            <person name="Kocsube S."/>
            <person name="Drula E."/>
            <person name="Lipzen A."/>
            <person name="Balint B."/>
            <person name="Henrissat B."/>
            <person name="Andreopoulos B."/>
            <person name="Martin F.M."/>
            <person name="Harder C.B."/>
            <person name="Rigling D."/>
            <person name="Ford K.L."/>
            <person name="Foster G.D."/>
            <person name="Pangilinan J."/>
            <person name="Papanicolaou A."/>
            <person name="Barry K."/>
            <person name="LaButti K."/>
            <person name="Viragh M."/>
            <person name="Koriabine M."/>
            <person name="Yan M."/>
            <person name="Riley R."/>
            <person name="Champramary S."/>
            <person name="Plett K.L."/>
            <person name="Tsai I.J."/>
            <person name="Slot J."/>
            <person name="Sipos G."/>
            <person name="Plett J."/>
            <person name="Nagy L.G."/>
            <person name="Grigoriev I.V."/>
        </authorList>
    </citation>
    <scope>NUCLEOTIDE SEQUENCE</scope>
    <source>
        <strain evidence="2">ICMP 16352</strain>
    </source>
</reference>
<proteinExistence type="predicted"/>
<dbReference type="EMBL" id="JAUEPR010000020">
    <property type="protein sequence ID" value="KAK0476423.1"/>
    <property type="molecule type" value="Genomic_DNA"/>
</dbReference>
<gene>
    <name evidence="2" type="ORF">IW261DRAFT_1421721</name>
</gene>
<accession>A0AA39P3Q6</accession>
<dbReference type="InterPro" id="IPR005804">
    <property type="entry name" value="FA_desaturase_dom"/>
</dbReference>
<evidence type="ECO:0000259" key="1">
    <source>
        <dbReference type="Pfam" id="PF00487"/>
    </source>
</evidence>
<dbReference type="GO" id="GO:0006629">
    <property type="term" value="P:lipid metabolic process"/>
    <property type="evidence" value="ECO:0007669"/>
    <property type="project" value="InterPro"/>
</dbReference>
<comment type="caution">
    <text evidence="2">The sequence shown here is derived from an EMBL/GenBank/DDBJ whole genome shotgun (WGS) entry which is preliminary data.</text>
</comment>